<evidence type="ECO:0000256" key="7">
    <source>
        <dbReference type="SAM" id="Phobius"/>
    </source>
</evidence>
<feature type="compositionally biased region" description="Polar residues" evidence="6">
    <location>
        <begin position="12"/>
        <end position="24"/>
    </location>
</feature>
<evidence type="ECO:0000256" key="5">
    <source>
        <dbReference type="ARBA" id="ARBA00023136"/>
    </source>
</evidence>
<feature type="transmembrane region" description="Helical" evidence="7">
    <location>
        <begin position="80"/>
        <end position="99"/>
    </location>
</feature>
<proteinExistence type="inferred from homology"/>
<feature type="domain" description="Amino acid transporter transmembrane" evidence="8">
    <location>
        <begin position="48"/>
        <end position="455"/>
    </location>
</feature>
<feature type="transmembrane region" description="Helical" evidence="7">
    <location>
        <begin position="433"/>
        <end position="453"/>
    </location>
</feature>
<comment type="similarity">
    <text evidence="2">Belongs to the amino acid/polyamine transporter 2 family.</text>
</comment>
<dbReference type="PANTHER" id="PTHR22950">
    <property type="entry name" value="AMINO ACID TRANSPORTER"/>
    <property type="match status" value="1"/>
</dbReference>
<feature type="transmembrane region" description="Helical" evidence="7">
    <location>
        <begin position="239"/>
        <end position="258"/>
    </location>
</feature>
<reference evidence="9 10" key="1">
    <citation type="submission" date="2024-02" db="EMBL/GenBank/DDBJ databases">
        <title>De novo assembly and annotation of 12 fungi associated with fruit tree decline syndrome in Ontario, Canada.</title>
        <authorList>
            <person name="Sulman M."/>
            <person name="Ellouze W."/>
            <person name="Ilyukhin E."/>
        </authorList>
    </citation>
    <scope>NUCLEOTIDE SEQUENCE [LARGE SCALE GENOMIC DNA]</scope>
    <source>
        <strain evidence="9 10">M42-189</strain>
    </source>
</reference>
<feature type="region of interest" description="Disordered" evidence="6">
    <location>
        <begin position="1"/>
        <end position="28"/>
    </location>
</feature>
<feature type="transmembrane region" description="Helical" evidence="7">
    <location>
        <begin position="196"/>
        <end position="219"/>
    </location>
</feature>
<comment type="subcellular location">
    <subcellularLocation>
        <location evidence="1">Membrane</location>
        <topology evidence="1">Multi-pass membrane protein</topology>
    </subcellularLocation>
</comment>
<dbReference type="Pfam" id="PF01490">
    <property type="entry name" value="Aa_trans"/>
    <property type="match status" value="1"/>
</dbReference>
<dbReference type="Proteomes" id="UP001521785">
    <property type="component" value="Unassembled WGS sequence"/>
</dbReference>
<dbReference type="PANTHER" id="PTHR22950:SF697">
    <property type="entry name" value="AMINO ACID TRANSPORTER (EUROFUNG)"/>
    <property type="match status" value="1"/>
</dbReference>
<feature type="transmembrane region" description="Helical" evidence="7">
    <location>
        <begin position="323"/>
        <end position="343"/>
    </location>
</feature>
<gene>
    <name evidence="9" type="ORF">SLS60_005728</name>
</gene>
<sequence>MSSEKVPKGIDSASTHSPTPSVTEGTVHPIHGEKEVFSGGEGEVNFRNVSWQRAAIFMLKMTFATGVLSLPASLNSLGGVAGAIFIVFWGVVNAYMAVLQGQFKIRHPSLHTVADGAHIATMDLSGGSKRWALFAKEITEFIYLISWLLCTGLTVLGISIALNAISDHGTCTVAFAFVAYLAVAILGSIRKIEKTAWISWVGFVSIVAAILIVLIATAIRSRPAAAPPTGDFDLGFRAFPLLSVSFSSAWSSALIIYASSANTSGYVPVISEMKYPQHYFKAVYVTMSWIIVSYMIIGMVMYRYAGQWLATPALGSAGPTIKIISYAVALPSLLASGMICVHISGKSVFVRVLRGSRHLTANTWQHWALWLVSTFGTGLIGWIICEAIPFYGSLVSIIGSLGFGPLGICLPVIMWYSMHRGYRKGTPKQKALWVFHTAILFMGLFVTIGGTYANIVMIIRQFQDGTVGGVFECADNSGTVDS</sequence>
<evidence type="ECO:0000256" key="2">
    <source>
        <dbReference type="ARBA" id="ARBA00008066"/>
    </source>
</evidence>
<evidence type="ECO:0000313" key="9">
    <source>
        <dbReference type="EMBL" id="KAL1604135.1"/>
    </source>
</evidence>
<feature type="transmembrane region" description="Helical" evidence="7">
    <location>
        <begin position="141"/>
        <end position="166"/>
    </location>
</feature>
<evidence type="ECO:0000256" key="1">
    <source>
        <dbReference type="ARBA" id="ARBA00004141"/>
    </source>
</evidence>
<evidence type="ECO:0000256" key="3">
    <source>
        <dbReference type="ARBA" id="ARBA00022692"/>
    </source>
</evidence>
<feature type="transmembrane region" description="Helical" evidence="7">
    <location>
        <begin position="364"/>
        <end position="384"/>
    </location>
</feature>
<feature type="transmembrane region" description="Helical" evidence="7">
    <location>
        <begin position="54"/>
        <end position="74"/>
    </location>
</feature>
<comment type="caution">
    <text evidence="9">The sequence shown here is derived from an EMBL/GenBank/DDBJ whole genome shotgun (WGS) entry which is preliminary data.</text>
</comment>
<keyword evidence="10" id="KW-1185">Reference proteome</keyword>
<feature type="transmembrane region" description="Helical" evidence="7">
    <location>
        <begin position="390"/>
        <end position="413"/>
    </location>
</feature>
<keyword evidence="5 7" id="KW-0472">Membrane</keyword>
<evidence type="ECO:0000256" key="4">
    <source>
        <dbReference type="ARBA" id="ARBA00022989"/>
    </source>
</evidence>
<accession>A0ABR3RI73</accession>
<name>A0ABR3RI73_9PLEO</name>
<evidence type="ECO:0000256" key="6">
    <source>
        <dbReference type="SAM" id="MobiDB-lite"/>
    </source>
</evidence>
<feature type="transmembrane region" description="Helical" evidence="7">
    <location>
        <begin position="172"/>
        <end position="189"/>
    </location>
</feature>
<keyword evidence="3 7" id="KW-0812">Transmembrane</keyword>
<dbReference type="EMBL" id="JAKJXO020000006">
    <property type="protein sequence ID" value="KAL1604135.1"/>
    <property type="molecule type" value="Genomic_DNA"/>
</dbReference>
<keyword evidence="4 7" id="KW-1133">Transmembrane helix</keyword>
<protein>
    <recommendedName>
        <fullName evidence="8">Amino acid transporter transmembrane domain-containing protein</fullName>
    </recommendedName>
</protein>
<evidence type="ECO:0000259" key="8">
    <source>
        <dbReference type="Pfam" id="PF01490"/>
    </source>
</evidence>
<dbReference type="InterPro" id="IPR013057">
    <property type="entry name" value="AA_transpt_TM"/>
</dbReference>
<evidence type="ECO:0000313" key="10">
    <source>
        <dbReference type="Proteomes" id="UP001521785"/>
    </source>
</evidence>
<feature type="transmembrane region" description="Helical" evidence="7">
    <location>
        <begin position="279"/>
        <end position="303"/>
    </location>
</feature>
<organism evidence="9 10">
    <name type="scientific">Paraconiothyrium brasiliense</name>
    <dbReference type="NCBI Taxonomy" id="300254"/>
    <lineage>
        <taxon>Eukaryota</taxon>
        <taxon>Fungi</taxon>
        <taxon>Dikarya</taxon>
        <taxon>Ascomycota</taxon>
        <taxon>Pezizomycotina</taxon>
        <taxon>Dothideomycetes</taxon>
        <taxon>Pleosporomycetidae</taxon>
        <taxon>Pleosporales</taxon>
        <taxon>Massarineae</taxon>
        <taxon>Didymosphaeriaceae</taxon>
        <taxon>Paraconiothyrium</taxon>
    </lineage>
</organism>